<dbReference type="EMBL" id="CAJNYD010001861">
    <property type="protein sequence ID" value="CAF3370108.1"/>
    <property type="molecule type" value="Genomic_DNA"/>
</dbReference>
<dbReference type="EMBL" id="CAJOBP010002521">
    <property type="protein sequence ID" value="CAF4359481.1"/>
    <property type="molecule type" value="Genomic_DNA"/>
</dbReference>
<dbReference type="OrthoDB" id="10054014at2759"/>
<gene>
    <name evidence="4" type="ORF">HFQ381_LOCUS4736</name>
    <name evidence="3" type="ORF">LUA448_LOCUS14758</name>
    <name evidence="2" type="ORF">TIS948_LOCUS23888</name>
    <name evidence="5" type="ORF">UJA718_LOCUS16342</name>
</gene>
<evidence type="ECO:0000256" key="1">
    <source>
        <dbReference type="SAM" id="Phobius"/>
    </source>
</evidence>
<evidence type="ECO:0000313" key="7">
    <source>
        <dbReference type="Proteomes" id="UP000663873"/>
    </source>
</evidence>
<proteinExistence type="predicted"/>
<evidence type="ECO:0000313" key="2">
    <source>
        <dbReference type="EMBL" id="CAF3357884.1"/>
    </source>
</evidence>
<dbReference type="EMBL" id="CAJNXB010004119">
    <property type="protein sequence ID" value="CAF3357884.1"/>
    <property type="molecule type" value="Genomic_DNA"/>
</dbReference>
<evidence type="ECO:0000313" key="6">
    <source>
        <dbReference type="Proteomes" id="UP000663851"/>
    </source>
</evidence>
<organism evidence="4 6">
    <name type="scientific">Rotaria socialis</name>
    <dbReference type="NCBI Taxonomy" id="392032"/>
    <lineage>
        <taxon>Eukaryota</taxon>
        <taxon>Metazoa</taxon>
        <taxon>Spiralia</taxon>
        <taxon>Gnathifera</taxon>
        <taxon>Rotifera</taxon>
        <taxon>Eurotatoria</taxon>
        <taxon>Bdelloidea</taxon>
        <taxon>Philodinida</taxon>
        <taxon>Philodinidae</taxon>
        <taxon>Rotaria</taxon>
    </lineage>
</organism>
<keyword evidence="7" id="KW-1185">Reference proteome</keyword>
<dbReference type="Proteomes" id="UP000663851">
    <property type="component" value="Unassembled WGS sequence"/>
</dbReference>
<sequence>MQLRFFIVAFGGQGYGTPPAVAFICACFAKTWVISIPMIYAGISTQFHLSIVKHNTLEGLHSANRVAPEQTITLQNQTAIHLNENVKHEKSWQSQLASENINLLIINSCYVLM</sequence>
<accession>A0A819YKK0</accession>
<keyword evidence="1" id="KW-0472">Membrane</keyword>
<evidence type="ECO:0000313" key="3">
    <source>
        <dbReference type="EMBL" id="CAF3370108.1"/>
    </source>
</evidence>
<evidence type="ECO:0000313" key="4">
    <source>
        <dbReference type="EMBL" id="CAF4157283.1"/>
    </source>
</evidence>
<protein>
    <submittedName>
        <fullName evidence="4">Uncharacterized protein</fullName>
    </submittedName>
</protein>
<dbReference type="PROSITE" id="PS51257">
    <property type="entry name" value="PROKAR_LIPOPROTEIN"/>
    <property type="match status" value="1"/>
</dbReference>
<keyword evidence="1" id="KW-0812">Transmembrane</keyword>
<reference evidence="4" key="1">
    <citation type="submission" date="2021-02" db="EMBL/GenBank/DDBJ databases">
        <authorList>
            <person name="Nowell W R."/>
        </authorList>
    </citation>
    <scope>NUCLEOTIDE SEQUENCE</scope>
</reference>
<dbReference type="Proteomes" id="UP000663833">
    <property type="component" value="Unassembled WGS sequence"/>
</dbReference>
<feature type="transmembrane region" description="Helical" evidence="1">
    <location>
        <begin position="20"/>
        <end position="43"/>
    </location>
</feature>
<name>A0A819YKK0_9BILA</name>
<dbReference type="Proteomes" id="UP000663873">
    <property type="component" value="Unassembled WGS sequence"/>
</dbReference>
<dbReference type="AlphaFoldDB" id="A0A819YKK0"/>
<dbReference type="EMBL" id="CAJOBO010000190">
    <property type="protein sequence ID" value="CAF4157283.1"/>
    <property type="molecule type" value="Genomic_DNA"/>
</dbReference>
<comment type="caution">
    <text evidence="4">The sequence shown here is derived from an EMBL/GenBank/DDBJ whole genome shotgun (WGS) entry which is preliminary data.</text>
</comment>
<keyword evidence="1" id="KW-1133">Transmembrane helix</keyword>
<dbReference type="Proteomes" id="UP000663825">
    <property type="component" value="Unassembled WGS sequence"/>
</dbReference>
<evidence type="ECO:0000313" key="5">
    <source>
        <dbReference type="EMBL" id="CAF4359481.1"/>
    </source>
</evidence>